<keyword evidence="8" id="KW-0285">Flavoprotein</keyword>
<evidence type="ECO:0000256" key="5">
    <source>
        <dbReference type="ARBA" id="ARBA00010804"/>
    </source>
</evidence>
<dbReference type="InterPro" id="IPR013785">
    <property type="entry name" value="Aldolase_TIM"/>
</dbReference>
<evidence type="ECO:0000256" key="6">
    <source>
        <dbReference type="ARBA" id="ARBA00013004"/>
    </source>
</evidence>
<protein>
    <recommendedName>
        <fullName evidence="6">dihydropyrimidine dehydrogenase (NADP(+))</fullName>
        <ecNumber evidence="6">1.3.1.2</ecNumber>
    </recommendedName>
    <alternativeName>
        <fullName evidence="19">Dihydrothymine dehydrogenase</fullName>
    </alternativeName>
    <alternativeName>
        <fullName evidence="18">Dihydrouracil dehydrogenase</fullName>
    </alternativeName>
</protein>
<dbReference type="PROSITE" id="PS51379">
    <property type="entry name" value="4FE4S_FER_2"/>
    <property type="match status" value="2"/>
</dbReference>
<dbReference type="FunFam" id="1.10.1060.10:FF:000007">
    <property type="entry name" value="Dihydropyrimidine dehydrogenase [NADP(+)]"/>
    <property type="match status" value="1"/>
</dbReference>
<evidence type="ECO:0000256" key="3">
    <source>
        <dbReference type="ARBA" id="ARBA00001974"/>
    </source>
</evidence>
<keyword evidence="14" id="KW-0521">NADP</keyword>
<dbReference type="GO" id="GO:0017113">
    <property type="term" value="F:dihydropyrimidine dehydrogenase (NADP+) activity"/>
    <property type="evidence" value="ECO:0007669"/>
    <property type="project" value="UniProtKB-EC"/>
</dbReference>
<evidence type="ECO:0000256" key="8">
    <source>
        <dbReference type="ARBA" id="ARBA00022630"/>
    </source>
</evidence>
<dbReference type="Proteomes" id="UP000019149">
    <property type="component" value="Unassembled WGS sequence"/>
</dbReference>
<dbReference type="FunFam" id="3.20.20.70:FF:000027">
    <property type="entry name" value="Dihydropyrimidine dehydrogenase [NADP(+)]"/>
    <property type="match status" value="1"/>
</dbReference>
<evidence type="ECO:0000256" key="2">
    <source>
        <dbReference type="ARBA" id="ARBA00001966"/>
    </source>
</evidence>
<keyword evidence="16" id="KW-0408">Iron</keyword>
<dbReference type="Gene3D" id="3.50.50.60">
    <property type="entry name" value="FAD/NAD(P)-binding domain"/>
    <property type="match status" value="2"/>
</dbReference>
<keyword evidence="11" id="KW-0677">Repeat</keyword>
<dbReference type="PANTHER" id="PTHR43073">
    <property type="entry name" value="DIHYDROPYRIMIDINE DEHYDROGENASE [NADP(+)]"/>
    <property type="match status" value="1"/>
</dbReference>
<dbReference type="InterPro" id="IPR017896">
    <property type="entry name" value="4Fe4S_Fe-S-bd"/>
</dbReference>
<dbReference type="WBParaSite" id="EgrG_001072700">
    <property type="protein sequence ID" value="EgrG_001072700"/>
    <property type="gene ID" value="EgrG_001072700"/>
</dbReference>
<dbReference type="GO" id="GO:0005829">
    <property type="term" value="C:cytosol"/>
    <property type="evidence" value="ECO:0007669"/>
    <property type="project" value="TreeGrafter"/>
</dbReference>
<dbReference type="Pfam" id="PF01180">
    <property type="entry name" value="DHO_dh"/>
    <property type="match status" value="1"/>
</dbReference>
<evidence type="ECO:0000256" key="18">
    <source>
        <dbReference type="ARBA" id="ARBA00030119"/>
    </source>
</evidence>
<dbReference type="PANTHER" id="PTHR43073:SF2">
    <property type="entry name" value="DIHYDROPYRIMIDINE DEHYDROGENASE [NADP(+)]"/>
    <property type="match status" value="1"/>
</dbReference>
<dbReference type="AlphaFoldDB" id="U6J690"/>
<evidence type="ECO:0000256" key="4">
    <source>
        <dbReference type="ARBA" id="ARBA00004668"/>
    </source>
</evidence>
<dbReference type="GO" id="GO:0006212">
    <property type="term" value="P:uracil catabolic process"/>
    <property type="evidence" value="ECO:0007669"/>
    <property type="project" value="TreeGrafter"/>
</dbReference>
<keyword evidence="13" id="KW-0274">FAD</keyword>
<dbReference type="Gene3D" id="3.30.70.20">
    <property type="match status" value="1"/>
</dbReference>
<reference evidence="25" key="4">
    <citation type="submission" date="2020-10" db="UniProtKB">
        <authorList>
            <consortium name="WormBaseParasite"/>
        </authorList>
    </citation>
    <scope>IDENTIFICATION</scope>
</reference>
<dbReference type="InterPro" id="IPR009051">
    <property type="entry name" value="Helical_ferredxn"/>
</dbReference>
<evidence type="ECO:0000256" key="19">
    <source>
        <dbReference type="ARBA" id="ARBA00032722"/>
    </source>
</evidence>
<comment type="cofactor">
    <cofactor evidence="1">
        <name>FMN</name>
        <dbReference type="ChEBI" id="CHEBI:58210"/>
    </cofactor>
</comment>
<dbReference type="Pfam" id="PF14697">
    <property type="entry name" value="Fer4_21"/>
    <property type="match status" value="1"/>
</dbReference>
<comment type="pathway">
    <text evidence="4">Amino-acid biosynthesis; beta-alanine biosynthesis.</text>
</comment>
<dbReference type="GO" id="GO:0050661">
    <property type="term" value="F:NADP binding"/>
    <property type="evidence" value="ECO:0007669"/>
    <property type="project" value="TreeGrafter"/>
</dbReference>
<dbReference type="GO" id="GO:0046872">
    <property type="term" value="F:metal ion binding"/>
    <property type="evidence" value="ECO:0007669"/>
    <property type="project" value="UniProtKB-KW"/>
</dbReference>
<dbReference type="Pfam" id="PF07992">
    <property type="entry name" value="Pyr_redox_2"/>
    <property type="match status" value="1"/>
</dbReference>
<evidence type="ECO:0000256" key="10">
    <source>
        <dbReference type="ARBA" id="ARBA00022723"/>
    </source>
</evidence>
<reference evidence="22 23" key="1">
    <citation type="journal article" date="2013" name="Nat. Genet.">
        <title>The genome of the hydatid tapeworm Echinococcus granulosus.</title>
        <authorList>
            <person name="Zheng H."/>
            <person name="Zhang W."/>
            <person name="Zhang L."/>
            <person name="Zhang Z."/>
            <person name="Li J."/>
            <person name="Lu G."/>
            <person name="Zhu Y."/>
            <person name="Wang Y."/>
            <person name="Huang Y."/>
            <person name="Liu J."/>
            <person name="Kang H."/>
            <person name="Chen J."/>
            <person name="Wang L."/>
            <person name="Chen A."/>
            <person name="Yu S."/>
            <person name="Gao Z."/>
            <person name="Jin L."/>
            <person name="Gu W."/>
            <person name="Wang Z."/>
            <person name="Zhao L."/>
            <person name="Shi B."/>
            <person name="Wen H."/>
            <person name="Lin R."/>
            <person name="Jones M.K."/>
            <person name="Brejova B."/>
            <person name="Vinar T."/>
            <person name="Zhao G."/>
            <person name="McManus D.P."/>
            <person name="Chen Z."/>
            <person name="Zhou Y."/>
            <person name="Wang S."/>
        </authorList>
    </citation>
    <scope>NUCLEOTIDE SEQUENCE [LARGE SCALE GENOMIC DNA]</scope>
</reference>
<dbReference type="InterPro" id="IPR036188">
    <property type="entry name" value="FAD/NAD-bd_sf"/>
</dbReference>
<sequence length="1201" mass="129353">MHDESHNVRAMTIFHEGLVIQEEKQRQNPWYLLRAEPHLSARRSETETLNTHTIHRSFNEPISIRCAAIGCDANDEIKWVCSGKGACLFEEEWWQGWMYRQAQRVLGRQVELVRAGRRSLACPSVGCGGAGGAGGGGCGVRGGRKCFSSLNHEEVSRHSAEIEAVLRLQPKVPTAATVKPTTEIRQEKRNWKRNADKNDSAMLPLHYDFSDAKATTLGERGALREAARCLKCADAPCQHSCPTQLDVKAFVGSIGKKNYYGAAKAILSDNPNGLTCGMVCPTSDLCVGACNLTATEEGAINIGGLQQFAVEMFANMNVPQIVDPAIVARTAGDAQYDTKIALVGCGPASISCATFLARLGYRNVHIFERDERPGGLSTMEIPQFRLPGAAVAFELQLLRDLGVRIFTGRPFSATAAEASECGTTPRGVTLASLRAAGYKAIFLGFGLPNAHSTGVFAGLTSQQGFLTSKDFLPCVSAASKGCLGCENAHLPDLKGKRVVVLGAGDTAFDCATSALRCGASRVTVSFRKSFTTINPVPEEMELAWQEKCEFLPNLVPQEVHLGAGGQISELSLVRRERDDDGSWYTDPEQVVKLKVDVIITAYGAELNDADVVSAMEGVKLAPSGFSAGLPVVDAKTMRTNLPDVWCGGDLTGFAHTSVEATNDGKTAAWSIHSTLLGEADLPMRLPRFSTPIDAVDVSVDVCGVKFENPFGLASAPPTTSSAMIRRAFEAGWGFAVTKTFGLDKDLVTNVSPRIVRGPTGGHLYGPDQSGFCNIELISEKTAAYWVESIKELKRDFPEKRVIASIMAKFDEADWREITERTLRAGPDALELNLSCPHGMGERGMGMACGQDPRLVREICKWVKSVGGAGTPVFAKLTPNVSDILEIAQAAQDGGADGVTAINTVSGIMHFDSDSSAWPRVGKERRTTYGGLSGNLVRPMALRAVSWIAKKLPGFPILATGGIDSAEAGMQFLQAGASILQVSSAIQNQDFTIIEDMVTGLKAGLYLDGREEHWNFQSADVGERQQQGKPVKGVETLNGQYLPHFGLARAVRAAHWARECWESAGGVSVALAERHLDRWLCRPTPTSSTPTVADIIGRAVDKIGMYNELSNKEHVVALVDEELCINCGKCYMTCNDTGYQAIDFDAKTHLPVVREADCTGCTLCFSVCPVPDCIRMVERKTLYVPKRGIPPASASAPAPPVS</sequence>
<name>U6J690_ECHGR</name>
<evidence type="ECO:0000256" key="11">
    <source>
        <dbReference type="ARBA" id="ARBA00022737"/>
    </source>
</evidence>
<evidence type="ECO:0000313" key="24">
    <source>
        <dbReference type="Proteomes" id="UP000492820"/>
    </source>
</evidence>
<evidence type="ECO:0000256" key="13">
    <source>
        <dbReference type="ARBA" id="ARBA00022827"/>
    </source>
</evidence>
<evidence type="ECO:0000313" key="23">
    <source>
        <dbReference type="Proteomes" id="UP000019149"/>
    </source>
</evidence>
<dbReference type="GeneID" id="36345479"/>
<evidence type="ECO:0000313" key="22">
    <source>
        <dbReference type="EMBL" id="EUB55387.1"/>
    </source>
</evidence>
<keyword evidence="12" id="KW-0547">Nucleotide-binding</keyword>
<evidence type="ECO:0000256" key="15">
    <source>
        <dbReference type="ARBA" id="ARBA00023002"/>
    </source>
</evidence>
<dbReference type="SUPFAM" id="SSF54862">
    <property type="entry name" value="4Fe-4S ferredoxins"/>
    <property type="match status" value="1"/>
</dbReference>
<dbReference type="GO" id="GO:0051539">
    <property type="term" value="F:4 iron, 4 sulfur cluster binding"/>
    <property type="evidence" value="ECO:0007669"/>
    <property type="project" value="UniProtKB-KW"/>
</dbReference>
<keyword evidence="9" id="KW-0288">FMN</keyword>
<comment type="cofactor">
    <cofactor evidence="2">
        <name>[4Fe-4S] cluster</name>
        <dbReference type="ChEBI" id="CHEBI:49883"/>
    </cofactor>
</comment>
<dbReference type="GO" id="GO:0019483">
    <property type="term" value="P:beta-alanine biosynthetic process"/>
    <property type="evidence" value="ECO:0007669"/>
    <property type="project" value="UniProtKB-UniPathway"/>
</dbReference>
<dbReference type="SUPFAM" id="SSF51971">
    <property type="entry name" value="Nucleotide-binding domain"/>
    <property type="match status" value="1"/>
</dbReference>
<dbReference type="EMBL" id="LK028577">
    <property type="protein sequence ID" value="CDS17939.1"/>
    <property type="molecule type" value="Genomic_DNA"/>
</dbReference>
<reference evidence="21 24" key="2">
    <citation type="journal article" date="2013" name="Nature">
        <title>The genomes of four tapeworm species reveal adaptations to parasitism.</title>
        <authorList>
            <person name="Tsai I.J."/>
            <person name="Zarowiecki M."/>
            <person name="Holroyd N."/>
            <person name="Garciarrubio A."/>
            <person name="Sanchez-Flores A."/>
            <person name="Brooks K.L."/>
            <person name="Tracey A."/>
            <person name="Bobes R.J."/>
            <person name="Fragoso G."/>
            <person name="Sciutto E."/>
            <person name="Aslett M."/>
            <person name="Beasley H."/>
            <person name="Bennett H.M."/>
            <person name="Cai J."/>
            <person name="Camicia F."/>
            <person name="Clark R."/>
            <person name="Cucher M."/>
            <person name="De Silva N."/>
            <person name="Day T.A."/>
            <person name="Deplazes P."/>
            <person name="Estrada K."/>
            <person name="Fernandez C."/>
            <person name="Holland P.W."/>
            <person name="Hou J."/>
            <person name="Hu S."/>
            <person name="Huckvale T."/>
            <person name="Hung S.S."/>
            <person name="Kamenetzky L."/>
            <person name="Keane J.A."/>
            <person name="Kiss F."/>
            <person name="Koziol U."/>
            <person name="Lambert O."/>
            <person name="Liu K."/>
            <person name="Luo X."/>
            <person name="Luo Y."/>
            <person name="Macchiaroli N."/>
            <person name="Nichol S."/>
            <person name="Paps J."/>
            <person name="Parkinson J."/>
            <person name="Pouchkina-Stantcheva N."/>
            <person name="Riddiford N."/>
            <person name="Rosenzvit M."/>
            <person name="Salinas G."/>
            <person name="Wasmuth J.D."/>
            <person name="Zamanian M."/>
            <person name="Zheng Y."/>
            <person name="Cai X."/>
            <person name="Soberon X."/>
            <person name="Olson P.D."/>
            <person name="Laclette J.P."/>
            <person name="Brehm K."/>
            <person name="Berriman M."/>
            <person name="Garciarrubio A."/>
            <person name="Bobes R.J."/>
            <person name="Fragoso G."/>
            <person name="Sanchez-Flores A."/>
            <person name="Estrada K."/>
            <person name="Cevallos M.A."/>
            <person name="Morett E."/>
            <person name="Gonzalez V."/>
            <person name="Portillo T."/>
            <person name="Ochoa-Leyva A."/>
            <person name="Jose M.V."/>
            <person name="Sciutto E."/>
            <person name="Landa A."/>
            <person name="Jimenez L."/>
            <person name="Valdes V."/>
            <person name="Carrero J.C."/>
            <person name="Larralde C."/>
            <person name="Morales-Montor J."/>
            <person name="Limon-Lason J."/>
            <person name="Soberon X."/>
            <person name="Laclette J.P."/>
        </authorList>
    </citation>
    <scope>NUCLEOTIDE SEQUENCE [LARGE SCALE GENOMIC DNA]</scope>
</reference>
<evidence type="ECO:0000256" key="1">
    <source>
        <dbReference type="ARBA" id="ARBA00001917"/>
    </source>
</evidence>
<evidence type="ECO:0000256" key="14">
    <source>
        <dbReference type="ARBA" id="ARBA00022857"/>
    </source>
</evidence>
<proteinExistence type="inferred from homology"/>
<accession>U6J690</accession>
<comment type="cofactor">
    <cofactor evidence="3">
        <name>FAD</name>
        <dbReference type="ChEBI" id="CHEBI:57692"/>
    </cofactor>
</comment>
<dbReference type="CTD" id="36345479"/>
<evidence type="ECO:0000256" key="7">
    <source>
        <dbReference type="ARBA" id="ARBA00022485"/>
    </source>
</evidence>
<dbReference type="Pfam" id="PF14691">
    <property type="entry name" value="Fer4_20"/>
    <property type="match status" value="1"/>
</dbReference>
<organism evidence="22 23">
    <name type="scientific">Echinococcus granulosus</name>
    <name type="common">Hydatid tapeworm</name>
    <dbReference type="NCBI Taxonomy" id="6210"/>
    <lineage>
        <taxon>Eukaryota</taxon>
        <taxon>Metazoa</taxon>
        <taxon>Spiralia</taxon>
        <taxon>Lophotrochozoa</taxon>
        <taxon>Platyhelminthes</taxon>
        <taxon>Cestoda</taxon>
        <taxon>Eucestoda</taxon>
        <taxon>Cyclophyllidea</taxon>
        <taxon>Taeniidae</taxon>
        <taxon>Echinococcus</taxon>
        <taxon>Echinococcus granulosus group</taxon>
    </lineage>
</organism>
<dbReference type="GO" id="GO:0006210">
    <property type="term" value="P:thymine catabolic process"/>
    <property type="evidence" value="ECO:0007669"/>
    <property type="project" value="TreeGrafter"/>
</dbReference>
<keyword evidence="17" id="KW-0411">Iron-sulfur</keyword>
<evidence type="ECO:0000256" key="16">
    <source>
        <dbReference type="ARBA" id="ARBA00023004"/>
    </source>
</evidence>
<dbReference type="InterPro" id="IPR023753">
    <property type="entry name" value="FAD/NAD-binding_dom"/>
</dbReference>
<evidence type="ECO:0000256" key="12">
    <source>
        <dbReference type="ARBA" id="ARBA00022741"/>
    </source>
</evidence>
<dbReference type="RefSeq" id="XP_024346583.1">
    <property type="nucleotide sequence ID" value="XM_024499013.1"/>
</dbReference>
<dbReference type="SUPFAM" id="SSF46548">
    <property type="entry name" value="alpha-helical ferredoxin"/>
    <property type="match status" value="1"/>
</dbReference>
<dbReference type="PROSITE" id="PS00198">
    <property type="entry name" value="4FE4S_FER_1"/>
    <property type="match status" value="1"/>
</dbReference>
<dbReference type="OrthoDB" id="4327079at2759"/>
<dbReference type="Gene3D" id="3.20.20.70">
    <property type="entry name" value="Aldolase class I"/>
    <property type="match status" value="1"/>
</dbReference>
<dbReference type="PRINTS" id="PR00419">
    <property type="entry name" value="ADXRDTASE"/>
</dbReference>
<keyword evidence="7" id="KW-0004">4Fe-4S</keyword>
<keyword evidence="23" id="KW-1185">Reference proteome</keyword>
<dbReference type="Proteomes" id="UP000492820">
    <property type="component" value="Unassembled WGS sequence"/>
</dbReference>
<evidence type="ECO:0000256" key="9">
    <source>
        <dbReference type="ARBA" id="ARBA00022643"/>
    </source>
</evidence>
<dbReference type="Gene3D" id="1.10.1060.10">
    <property type="entry name" value="Alpha-helical ferredoxin"/>
    <property type="match status" value="1"/>
</dbReference>
<dbReference type="EC" id="1.3.1.2" evidence="6"/>
<evidence type="ECO:0000313" key="25">
    <source>
        <dbReference type="WBParaSite" id="EgrG_001072700"/>
    </source>
</evidence>
<dbReference type="SUPFAM" id="SSF51395">
    <property type="entry name" value="FMN-linked oxidoreductases"/>
    <property type="match status" value="1"/>
</dbReference>
<dbReference type="FunFam" id="3.30.70.20:FF:000023">
    <property type="entry name" value="Dihydropyrimidine dehydrogenase [NADP(+)]"/>
    <property type="match status" value="1"/>
</dbReference>
<evidence type="ECO:0000256" key="17">
    <source>
        <dbReference type="ARBA" id="ARBA00023014"/>
    </source>
</evidence>
<dbReference type="EMBL" id="APAU02000165">
    <property type="protein sequence ID" value="EUB55387.1"/>
    <property type="molecule type" value="Genomic_DNA"/>
</dbReference>
<gene>
    <name evidence="22 25" type="ORF">EGR_09764</name>
    <name evidence="21" type="ORF">EgrG_001072700</name>
</gene>
<comment type="similarity">
    <text evidence="5">Belongs to the dihydropyrimidine dehydrogenase family.</text>
</comment>
<keyword evidence="10" id="KW-0479">Metal-binding</keyword>
<keyword evidence="15" id="KW-0560">Oxidoreductase</keyword>
<dbReference type="GO" id="GO:0002058">
    <property type="term" value="F:uracil binding"/>
    <property type="evidence" value="ECO:0007669"/>
    <property type="project" value="TreeGrafter"/>
</dbReference>
<dbReference type="InterPro" id="IPR028261">
    <property type="entry name" value="DPD_II"/>
</dbReference>
<dbReference type="KEGG" id="egl:EGR_09764"/>
<evidence type="ECO:0000259" key="20">
    <source>
        <dbReference type="PROSITE" id="PS51379"/>
    </source>
</evidence>
<feature type="domain" description="4Fe-4S ferredoxin-type" evidence="20">
    <location>
        <begin position="1148"/>
        <end position="1178"/>
    </location>
</feature>
<dbReference type="OMA" id="SIHCQLQ"/>
<dbReference type="UniPathway" id="UPA00131"/>
<evidence type="ECO:0000313" key="21">
    <source>
        <dbReference type="EMBL" id="CDS17939.1"/>
    </source>
</evidence>
<dbReference type="STRING" id="6210.U6J690"/>
<dbReference type="InterPro" id="IPR017900">
    <property type="entry name" value="4Fe4S_Fe_S_CS"/>
</dbReference>
<reference evidence="21" key="3">
    <citation type="submission" date="2014-06" db="EMBL/GenBank/DDBJ databases">
        <authorList>
            <person name="Aslett M."/>
        </authorList>
    </citation>
    <scope>NUCLEOTIDE SEQUENCE</scope>
</reference>
<feature type="domain" description="4Fe-4S ferredoxin-type" evidence="20">
    <location>
        <begin position="1114"/>
        <end position="1146"/>
    </location>
</feature>
<dbReference type="CDD" id="cd02940">
    <property type="entry name" value="DHPD_FMN"/>
    <property type="match status" value="1"/>
</dbReference>
<dbReference type="InterPro" id="IPR005720">
    <property type="entry name" value="Dihydroorotate_DH_cat"/>
</dbReference>